<dbReference type="Pfam" id="PF02870">
    <property type="entry name" value="Methyltransf_1N"/>
    <property type="match status" value="1"/>
</dbReference>
<dbReference type="Gene3D" id="3.30.160.70">
    <property type="entry name" value="Methylated DNA-protein cysteine methyltransferase domain"/>
    <property type="match status" value="1"/>
</dbReference>
<dbReference type="EC" id="2.1.1.63" evidence="9"/>
<evidence type="ECO:0000256" key="1">
    <source>
        <dbReference type="ARBA" id="ARBA00001286"/>
    </source>
</evidence>
<sequence length="163" mass="18571">MHTAYYHSPIGILRVTVTDSYVQEVHFCNDDEKENVVADAALTPLLQQCLDELIEYFQGVRKQFDLPVHQEGTSFQQSVWSELTAIPYGRTISYLELSRRLGDPKAIRAAASTNGKNQVAIIVPCHRVIGSNRELIGYAGGLWRKRWLLEHEKKVHYGVQTLF</sequence>
<evidence type="ECO:0000259" key="11">
    <source>
        <dbReference type="Pfam" id="PF02870"/>
    </source>
</evidence>
<evidence type="ECO:0000256" key="9">
    <source>
        <dbReference type="HAMAP-Rule" id="MF_00772"/>
    </source>
</evidence>
<dbReference type="Pfam" id="PF01035">
    <property type="entry name" value="DNA_binding_1"/>
    <property type="match status" value="1"/>
</dbReference>
<keyword evidence="6 9" id="KW-0227">DNA damage</keyword>
<comment type="catalytic activity">
    <reaction evidence="8 9">
        <text>a 6-O-methyl-2'-deoxyguanosine in DNA + L-cysteinyl-[protein] = S-methyl-L-cysteinyl-[protein] + a 2'-deoxyguanosine in DNA</text>
        <dbReference type="Rhea" id="RHEA:24000"/>
        <dbReference type="Rhea" id="RHEA-COMP:10131"/>
        <dbReference type="Rhea" id="RHEA-COMP:10132"/>
        <dbReference type="Rhea" id="RHEA-COMP:11367"/>
        <dbReference type="Rhea" id="RHEA-COMP:11368"/>
        <dbReference type="ChEBI" id="CHEBI:29950"/>
        <dbReference type="ChEBI" id="CHEBI:82612"/>
        <dbReference type="ChEBI" id="CHEBI:85445"/>
        <dbReference type="ChEBI" id="CHEBI:85448"/>
        <dbReference type="EC" id="2.1.1.63"/>
    </reaction>
</comment>
<keyword evidence="7 9" id="KW-0234">DNA repair</keyword>
<dbReference type="PANTHER" id="PTHR10815">
    <property type="entry name" value="METHYLATED-DNA--PROTEIN-CYSTEINE METHYLTRANSFERASE"/>
    <property type="match status" value="1"/>
</dbReference>
<dbReference type="NCBIfam" id="TIGR00589">
    <property type="entry name" value="ogt"/>
    <property type="match status" value="1"/>
</dbReference>
<dbReference type="EMBL" id="JSVC01000016">
    <property type="protein sequence ID" value="KIC93887.1"/>
    <property type="molecule type" value="Genomic_DNA"/>
</dbReference>
<proteinExistence type="inferred from homology"/>
<dbReference type="Proteomes" id="UP000031408">
    <property type="component" value="Unassembled WGS sequence"/>
</dbReference>
<evidence type="ECO:0000256" key="7">
    <source>
        <dbReference type="ARBA" id="ARBA00023204"/>
    </source>
</evidence>
<evidence type="ECO:0000256" key="3">
    <source>
        <dbReference type="ARBA" id="ARBA00022490"/>
    </source>
</evidence>
<dbReference type="InterPro" id="IPR014048">
    <property type="entry name" value="MethylDNA_cys_MeTrfase_DNA-bd"/>
</dbReference>
<dbReference type="OrthoDB" id="9802228at2"/>
<comment type="miscellaneous">
    <text evidence="9">This enzyme catalyzes only one turnover and therefore is not strictly catalytic. According to one definition, an enzyme is a biocatalyst that acts repeatedly and over many reaction cycles.</text>
</comment>
<keyword evidence="5 9" id="KW-0808">Transferase</keyword>
<dbReference type="PROSITE" id="PS00374">
    <property type="entry name" value="MGMT"/>
    <property type="match status" value="1"/>
</dbReference>
<organism evidence="12 13">
    <name type="scientific">Flavihumibacter solisilvae</name>
    <dbReference type="NCBI Taxonomy" id="1349421"/>
    <lineage>
        <taxon>Bacteria</taxon>
        <taxon>Pseudomonadati</taxon>
        <taxon>Bacteroidota</taxon>
        <taxon>Chitinophagia</taxon>
        <taxon>Chitinophagales</taxon>
        <taxon>Chitinophagaceae</taxon>
        <taxon>Flavihumibacter</taxon>
    </lineage>
</organism>
<evidence type="ECO:0000256" key="2">
    <source>
        <dbReference type="ARBA" id="ARBA00008711"/>
    </source>
</evidence>
<comment type="function">
    <text evidence="9">Involved in the cellular defense against the biological effects of O6-methylguanine (O6-MeG) and O4-methylthymine (O4-MeT) in DNA. Repairs the methylated nucleobase in DNA by stoichiometrically transferring the methyl group to a cysteine residue in the enzyme. This is a suicide reaction: the enzyme is irreversibly inactivated.</text>
</comment>
<dbReference type="InterPro" id="IPR001497">
    <property type="entry name" value="MethylDNA_cys_MeTrfase_AS"/>
</dbReference>
<evidence type="ECO:0000313" key="13">
    <source>
        <dbReference type="Proteomes" id="UP000031408"/>
    </source>
</evidence>
<dbReference type="GO" id="GO:0006307">
    <property type="term" value="P:DNA alkylation repair"/>
    <property type="evidence" value="ECO:0007669"/>
    <property type="project" value="UniProtKB-UniRule"/>
</dbReference>
<keyword evidence="13" id="KW-1185">Reference proteome</keyword>
<keyword evidence="3 9" id="KW-0963">Cytoplasm</keyword>
<evidence type="ECO:0000256" key="8">
    <source>
        <dbReference type="ARBA" id="ARBA00049348"/>
    </source>
</evidence>
<evidence type="ECO:0000313" key="12">
    <source>
        <dbReference type="EMBL" id="KIC93887.1"/>
    </source>
</evidence>
<dbReference type="AlphaFoldDB" id="A0A0C1L1I8"/>
<feature type="active site" description="Nucleophile; methyl group acceptor" evidence="9">
    <location>
        <position position="125"/>
    </location>
</feature>
<protein>
    <recommendedName>
        <fullName evidence="9">Methylated-DNA--protein-cysteine methyltransferase</fullName>
        <ecNumber evidence="9">2.1.1.63</ecNumber>
    </recommendedName>
    <alternativeName>
        <fullName evidence="9">6-O-methylguanine-DNA methyltransferase</fullName>
        <shortName evidence="9">MGMT</shortName>
    </alternativeName>
    <alternativeName>
        <fullName evidence="9">O-6-methylguanine-DNA-alkyltransferase</fullName>
    </alternativeName>
</protein>
<dbReference type="InterPro" id="IPR008332">
    <property type="entry name" value="MethylG_MeTrfase_N"/>
</dbReference>
<dbReference type="FunFam" id="1.10.10.10:FF:000214">
    <property type="entry name" value="Methylated-DNA--protein-cysteine methyltransferase"/>
    <property type="match status" value="1"/>
</dbReference>
<evidence type="ECO:0000256" key="6">
    <source>
        <dbReference type="ARBA" id="ARBA00022763"/>
    </source>
</evidence>
<dbReference type="STRING" id="1349421.OI18_14970"/>
<dbReference type="CDD" id="cd06445">
    <property type="entry name" value="ATase"/>
    <property type="match status" value="1"/>
</dbReference>
<comment type="subcellular location">
    <subcellularLocation>
        <location evidence="9">Cytoplasm</location>
    </subcellularLocation>
</comment>
<accession>A0A0C1L1I8</accession>
<dbReference type="RefSeq" id="WP_039141180.1">
    <property type="nucleotide sequence ID" value="NZ_JSVC01000016.1"/>
</dbReference>
<reference evidence="12 13" key="1">
    <citation type="submission" date="2014-11" db="EMBL/GenBank/DDBJ databases">
        <title>Genome sequence of Flavihumibacter solisilvae 3-3.</title>
        <authorList>
            <person name="Zhou G."/>
            <person name="Li M."/>
            <person name="Wang G."/>
        </authorList>
    </citation>
    <scope>NUCLEOTIDE SEQUENCE [LARGE SCALE GENOMIC DNA]</scope>
    <source>
        <strain evidence="12 13">3-3</strain>
    </source>
</reference>
<dbReference type="SUPFAM" id="SSF46767">
    <property type="entry name" value="Methylated DNA-protein cysteine methyltransferase, C-terminal domain"/>
    <property type="match status" value="1"/>
</dbReference>
<gene>
    <name evidence="12" type="ORF">OI18_14970</name>
</gene>
<evidence type="ECO:0000259" key="10">
    <source>
        <dbReference type="Pfam" id="PF01035"/>
    </source>
</evidence>
<evidence type="ECO:0000256" key="5">
    <source>
        <dbReference type="ARBA" id="ARBA00022679"/>
    </source>
</evidence>
<dbReference type="GO" id="GO:0003908">
    <property type="term" value="F:methylated-DNA-[protein]-cysteine S-methyltransferase activity"/>
    <property type="evidence" value="ECO:0007669"/>
    <property type="project" value="UniProtKB-UniRule"/>
</dbReference>
<feature type="domain" description="Methylguanine DNA methyltransferase ribonuclease-like" evidence="11">
    <location>
        <begin position="1"/>
        <end position="68"/>
    </location>
</feature>
<dbReference type="PANTHER" id="PTHR10815:SF13">
    <property type="entry name" value="METHYLATED-DNA--PROTEIN-CYSTEINE METHYLTRANSFERASE"/>
    <property type="match status" value="1"/>
</dbReference>
<dbReference type="SUPFAM" id="SSF53155">
    <property type="entry name" value="Methylated DNA-protein cysteine methyltransferase domain"/>
    <property type="match status" value="1"/>
</dbReference>
<feature type="domain" description="Methylated-DNA-[protein]-cysteine S-methyltransferase DNA binding" evidence="10">
    <location>
        <begin position="74"/>
        <end position="153"/>
    </location>
</feature>
<dbReference type="GO" id="GO:0032259">
    <property type="term" value="P:methylation"/>
    <property type="evidence" value="ECO:0007669"/>
    <property type="project" value="UniProtKB-KW"/>
</dbReference>
<comment type="catalytic activity">
    <reaction evidence="1 9">
        <text>a 4-O-methyl-thymidine in DNA + L-cysteinyl-[protein] = a thymidine in DNA + S-methyl-L-cysteinyl-[protein]</text>
        <dbReference type="Rhea" id="RHEA:53428"/>
        <dbReference type="Rhea" id="RHEA-COMP:10131"/>
        <dbReference type="Rhea" id="RHEA-COMP:10132"/>
        <dbReference type="Rhea" id="RHEA-COMP:13555"/>
        <dbReference type="Rhea" id="RHEA-COMP:13556"/>
        <dbReference type="ChEBI" id="CHEBI:29950"/>
        <dbReference type="ChEBI" id="CHEBI:82612"/>
        <dbReference type="ChEBI" id="CHEBI:137386"/>
        <dbReference type="ChEBI" id="CHEBI:137387"/>
        <dbReference type="EC" id="2.1.1.63"/>
    </reaction>
</comment>
<dbReference type="Gene3D" id="1.10.10.10">
    <property type="entry name" value="Winged helix-like DNA-binding domain superfamily/Winged helix DNA-binding domain"/>
    <property type="match status" value="1"/>
</dbReference>
<comment type="similarity">
    <text evidence="2 9">Belongs to the MGMT family.</text>
</comment>
<dbReference type="InterPro" id="IPR036217">
    <property type="entry name" value="MethylDNA_cys_MeTrfase_DNAb"/>
</dbReference>
<keyword evidence="4 9" id="KW-0489">Methyltransferase</keyword>
<dbReference type="InterPro" id="IPR023546">
    <property type="entry name" value="MGMT"/>
</dbReference>
<dbReference type="InterPro" id="IPR036631">
    <property type="entry name" value="MGMT_N_sf"/>
</dbReference>
<evidence type="ECO:0000256" key="4">
    <source>
        <dbReference type="ARBA" id="ARBA00022603"/>
    </source>
</evidence>
<dbReference type="InterPro" id="IPR036388">
    <property type="entry name" value="WH-like_DNA-bd_sf"/>
</dbReference>
<dbReference type="GO" id="GO:0005737">
    <property type="term" value="C:cytoplasm"/>
    <property type="evidence" value="ECO:0007669"/>
    <property type="project" value="UniProtKB-SubCell"/>
</dbReference>
<dbReference type="HAMAP" id="MF_00772">
    <property type="entry name" value="OGT"/>
    <property type="match status" value="1"/>
</dbReference>
<name>A0A0C1L1I8_9BACT</name>
<comment type="caution">
    <text evidence="12">The sequence shown here is derived from an EMBL/GenBank/DDBJ whole genome shotgun (WGS) entry which is preliminary data.</text>
</comment>